<evidence type="ECO:0000313" key="3">
    <source>
        <dbReference type="Proteomes" id="UP001152795"/>
    </source>
</evidence>
<dbReference type="Gene3D" id="3.30.420.10">
    <property type="entry name" value="Ribonuclease H-like superfamily/Ribonuclease H"/>
    <property type="match status" value="1"/>
</dbReference>
<dbReference type="GO" id="GO:0003676">
    <property type="term" value="F:nucleic acid binding"/>
    <property type="evidence" value="ECO:0007669"/>
    <property type="project" value="InterPro"/>
</dbReference>
<feature type="compositionally biased region" description="Basic residues" evidence="1">
    <location>
        <begin position="124"/>
        <end position="133"/>
    </location>
</feature>
<dbReference type="InterPro" id="IPR012337">
    <property type="entry name" value="RNaseH-like_sf"/>
</dbReference>
<evidence type="ECO:0000256" key="1">
    <source>
        <dbReference type="SAM" id="MobiDB-lite"/>
    </source>
</evidence>
<dbReference type="PROSITE" id="PS50994">
    <property type="entry name" value="INTEGRASE"/>
    <property type="match status" value="1"/>
</dbReference>
<dbReference type="InterPro" id="IPR036397">
    <property type="entry name" value="RNaseH_sf"/>
</dbReference>
<dbReference type="EMBL" id="CACRXK020015656">
    <property type="protein sequence ID" value="CAB4028695.1"/>
    <property type="molecule type" value="Genomic_DNA"/>
</dbReference>
<dbReference type="AlphaFoldDB" id="A0A6S7J968"/>
<gene>
    <name evidence="2" type="ORF">PACLA_8A057991</name>
</gene>
<keyword evidence="3" id="KW-1185">Reference proteome</keyword>
<dbReference type="Proteomes" id="UP001152795">
    <property type="component" value="Unassembled WGS sequence"/>
</dbReference>
<feature type="region of interest" description="Disordered" evidence="1">
    <location>
        <begin position="108"/>
        <end position="143"/>
    </location>
</feature>
<organism evidence="2 3">
    <name type="scientific">Paramuricea clavata</name>
    <name type="common">Red gorgonian</name>
    <name type="synonym">Violescent sea-whip</name>
    <dbReference type="NCBI Taxonomy" id="317549"/>
    <lineage>
        <taxon>Eukaryota</taxon>
        <taxon>Metazoa</taxon>
        <taxon>Cnidaria</taxon>
        <taxon>Anthozoa</taxon>
        <taxon>Octocorallia</taxon>
        <taxon>Malacalcyonacea</taxon>
        <taxon>Plexauridae</taxon>
        <taxon>Paramuricea</taxon>
    </lineage>
</organism>
<dbReference type="OrthoDB" id="10267344at2759"/>
<dbReference type="SUPFAM" id="SSF53098">
    <property type="entry name" value="Ribonuclease H-like"/>
    <property type="match status" value="1"/>
</dbReference>
<accession>A0A6S7J968</accession>
<name>A0A6S7J968_PARCT</name>
<sequence length="288" mass="33236">MLRDDPEYSGMKLVRSKTSKADVEIVEAIDSDSDPDPIENDNGDDTESSATVWKECFGNFHISKKDDWMNIRKILLAFHNDVQHLQDVDKESKLPTVVHLSTTSPPPVLHKAVVAPPADDSQTKKKSVKRKKPNASTVDNEDKNSYKSSIARLFRYMHNYDLDSEELFKTKSATNVAKKSEELLLEWGVPKKVQSDEGKEFSLIKRKLGPQYGFKLFHTFNRETKEVHAERFIQTFKQMVRRTLTTLDLGFRYIHYLPLILERYNESPHQGLFGAYTARYLCEEKTCE</sequence>
<proteinExistence type="predicted"/>
<feature type="region of interest" description="Disordered" evidence="1">
    <location>
        <begin position="28"/>
        <end position="49"/>
    </location>
</feature>
<comment type="caution">
    <text evidence="2">The sequence shown here is derived from an EMBL/GenBank/DDBJ whole genome shotgun (WGS) entry which is preliminary data.</text>
</comment>
<feature type="compositionally biased region" description="Acidic residues" evidence="1">
    <location>
        <begin position="28"/>
        <end position="47"/>
    </location>
</feature>
<dbReference type="GO" id="GO:0015074">
    <property type="term" value="P:DNA integration"/>
    <property type="evidence" value="ECO:0007669"/>
    <property type="project" value="InterPro"/>
</dbReference>
<dbReference type="InterPro" id="IPR001584">
    <property type="entry name" value="Integrase_cat-core"/>
</dbReference>
<evidence type="ECO:0000313" key="2">
    <source>
        <dbReference type="EMBL" id="CAB4028695.1"/>
    </source>
</evidence>
<reference evidence="2" key="1">
    <citation type="submission" date="2020-04" db="EMBL/GenBank/DDBJ databases">
        <authorList>
            <person name="Alioto T."/>
            <person name="Alioto T."/>
            <person name="Gomez Garrido J."/>
        </authorList>
    </citation>
    <scope>NUCLEOTIDE SEQUENCE</scope>
    <source>
        <strain evidence="2">A484AB</strain>
    </source>
</reference>
<protein>
    <submittedName>
        <fullName evidence="2">Uncharacterized transposon-derived</fullName>
    </submittedName>
</protein>